<dbReference type="EMBL" id="CP058561">
    <property type="protein sequence ID" value="QUH31552.1"/>
    <property type="molecule type" value="Genomic_DNA"/>
</dbReference>
<dbReference type="GO" id="GO:0008237">
    <property type="term" value="F:metallopeptidase activity"/>
    <property type="evidence" value="ECO:0007669"/>
    <property type="project" value="UniProtKB-KW"/>
</dbReference>
<keyword evidence="4" id="KW-0378">Hydrolase</keyword>
<keyword evidence="2" id="KW-0645">Protease</keyword>
<dbReference type="KEGG" id="vgu:HYG85_22520"/>
<dbReference type="AlphaFoldDB" id="A0A8J8SE65"/>
<accession>A0A8J8SE65</accession>
<protein>
    <submittedName>
        <fullName evidence="9">DNA repair protein RadC</fullName>
    </submittedName>
</protein>
<dbReference type="InterPro" id="IPR046778">
    <property type="entry name" value="UPF0758_N"/>
</dbReference>
<evidence type="ECO:0000256" key="1">
    <source>
        <dbReference type="ARBA" id="ARBA00010243"/>
    </source>
</evidence>
<dbReference type="PANTHER" id="PTHR30471:SF3">
    <property type="entry name" value="UPF0758 PROTEIN YEES-RELATED"/>
    <property type="match status" value="1"/>
</dbReference>
<evidence type="ECO:0000313" key="9">
    <source>
        <dbReference type="EMBL" id="QUH31552.1"/>
    </source>
</evidence>
<dbReference type="PROSITE" id="PS50249">
    <property type="entry name" value="MPN"/>
    <property type="match status" value="1"/>
</dbReference>
<dbReference type="Proteomes" id="UP000677305">
    <property type="component" value="Chromosome"/>
</dbReference>
<evidence type="ECO:0000313" key="10">
    <source>
        <dbReference type="Proteomes" id="UP000677305"/>
    </source>
</evidence>
<dbReference type="GO" id="GO:0006508">
    <property type="term" value="P:proteolysis"/>
    <property type="evidence" value="ECO:0007669"/>
    <property type="project" value="UniProtKB-KW"/>
</dbReference>
<dbReference type="OrthoDB" id="9804482at2"/>
<reference evidence="9 10" key="1">
    <citation type="submission" date="2020-07" db="EMBL/GenBank/DDBJ databases">
        <title>Vallitalea guaymasensis genome.</title>
        <authorList>
            <person name="Postec A."/>
        </authorList>
    </citation>
    <scope>NUCLEOTIDE SEQUENCE [LARGE SCALE GENOMIC DNA]</scope>
    <source>
        <strain evidence="9 10">Ra1766G1</strain>
    </source>
</reference>
<dbReference type="InterPro" id="IPR025657">
    <property type="entry name" value="RadC_JAB"/>
</dbReference>
<dbReference type="InterPro" id="IPR037518">
    <property type="entry name" value="MPN"/>
</dbReference>
<evidence type="ECO:0000256" key="3">
    <source>
        <dbReference type="ARBA" id="ARBA00022723"/>
    </source>
</evidence>
<feature type="domain" description="MPN" evidence="8">
    <location>
        <begin position="109"/>
        <end position="231"/>
    </location>
</feature>
<dbReference type="RefSeq" id="WP_113675096.1">
    <property type="nucleotide sequence ID" value="NZ_CP058561.1"/>
</dbReference>
<organism evidence="9 10">
    <name type="scientific">Vallitalea guaymasensis</name>
    <dbReference type="NCBI Taxonomy" id="1185412"/>
    <lineage>
        <taxon>Bacteria</taxon>
        <taxon>Bacillati</taxon>
        <taxon>Bacillota</taxon>
        <taxon>Clostridia</taxon>
        <taxon>Lachnospirales</taxon>
        <taxon>Vallitaleaceae</taxon>
        <taxon>Vallitalea</taxon>
    </lineage>
</organism>
<dbReference type="CDD" id="cd08071">
    <property type="entry name" value="MPN_DUF2466"/>
    <property type="match status" value="1"/>
</dbReference>
<evidence type="ECO:0000256" key="4">
    <source>
        <dbReference type="ARBA" id="ARBA00022801"/>
    </source>
</evidence>
<evidence type="ECO:0000256" key="6">
    <source>
        <dbReference type="ARBA" id="ARBA00023049"/>
    </source>
</evidence>
<dbReference type="Gene3D" id="3.40.140.10">
    <property type="entry name" value="Cytidine Deaminase, domain 2"/>
    <property type="match status" value="1"/>
</dbReference>
<dbReference type="Pfam" id="PF04002">
    <property type="entry name" value="RadC"/>
    <property type="match status" value="1"/>
</dbReference>
<evidence type="ECO:0000256" key="2">
    <source>
        <dbReference type="ARBA" id="ARBA00022670"/>
    </source>
</evidence>
<evidence type="ECO:0000256" key="5">
    <source>
        <dbReference type="ARBA" id="ARBA00022833"/>
    </source>
</evidence>
<proteinExistence type="inferred from homology"/>
<keyword evidence="3" id="KW-0479">Metal-binding</keyword>
<dbReference type="PANTHER" id="PTHR30471">
    <property type="entry name" value="DNA REPAIR PROTEIN RADC"/>
    <property type="match status" value="1"/>
</dbReference>
<dbReference type="InterPro" id="IPR020891">
    <property type="entry name" value="UPF0758_CS"/>
</dbReference>
<dbReference type="NCBIfam" id="TIGR00608">
    <property type="entry name" value="radc"/>
    <property type="match status" value="1"/>
</dbReference>
<keyword evidence="6" id="KW-0482">Metalloprotease</keyword>
<dbReference type="NCBIfam" id="NF000642">
    <property type="entry name" value="PRK00024.1"/>
    <property type="match status" value="1"/>
</dbReference>
<dbReference type="InterPro" id="IPR001405">
    <property type="entry name" value="UPF0758"/>
</dbReference>
<dbReference type="Pfam" id="PF20582">
    <property type="entry name" value="UPF0758_N"/>
    <property type="match status" value="1"/>
</dbReference>
<name>A0A8J8SE65_9FIRM</name>
<dbReference type="GO" id="GO:0046872">
    <property type="term" value="F:metal ion binding"/>
    <property type="evidence" value="ECO:0007669"/>
    <property type="project" value="UniProtKB-KW"/>
</dbReference>
<gene>
    <name evidence="9" type="primary">radC</name>
    <name evidence="9" type="ORF">HYG85_22520</name>
</gene>
<sequence length="233" mass="25983">MEIDSRMRVKDLPLSERPYEKLETCGPGSLSDAELLAIVIKSGSKKERSIELAQRILGIKKQGIRGIYELSLEDLQKVSGIGRVKSIQIKAIAELSKRISKNNAVTKFKISSPGTIASIFMEELRYLKQEHLKIVFLDTKNQIISDKFLTVGTVNASLINPREVFIEALKHNAVHVILLHNHPSGDPTPSREDILITKRIINAGDIIGIKLLDHIIIGDGNYISLKEQGIFQN</sequence>
<evidence type="ECO:0000256" key="7">
    <source>
        <dbReference type="RuleBase" id="RU003797"/>
    </source>
</evidence>
<comment type="similarity">
    <text evidence="1 7">Belongs to the UPF0758 family.</text>
</comment>
<keyword evidence="5" id="KW-0862">Zinc</keyword>
<dbReference type="PROSITE" id="PS01302">
    <property type="entry name" value="UPF0758"/>
    <property type="match status" value="1"/>
</dbReference>
<evidence type="ECO:0000259" key="8">
    <source>
        <dbReference type="PROSITE" id="PS50249"/>
    </source>
</evidence>
<keyword evidence="10" id="KW-1185">Reference proteome</keyword>